<keyword evidence="1 2" id="KW-0807">Transducer</keyword>
<organism evidence="7 8">
    <name type="scientific">Savagea faecisuis</name>
    <dbReference type="NCBI Taxonomy" id="1274803"/>
    <lineage>
        <taxon>Bacteria</taxon>
        <taxon>Bacillati</taxon>
        <taxon>Bacillota</taxon>
        <taxon>Bacilli</taxon>
        <taxon>Bacillales</taxon>
        <taxon>Caryophanaceae</taxon>
        <taxon>Savagea</taxon>
    </lineage>
</organism>
<evidence type="ECO:0000313" key="7">
    <source>
        <dbReference type="EMBL" id="MFD0942211.1"/>
    </source>
</evidence>
<feature type="domain" description="PAS" evidence="5">
    <location>
        <begin position="22"/>
        <end position="61"/>
    </location>
</feature>
<dbReference type="CDD" id="cd00130">
    <property type="entry name" value="PAS"/>
    <property type="match status" value="1"/>
</dbReference>
<dbReference type="SUPFAM" id="SSF58104">
    <property type="entry name" value="Methyl-accepting chemotaxis protein (MCP) signaling domain"/>
    <property type="match status" value="1"/>
</dbReference>
<dbReference type="Gene3D" id="1.10.287.950">
    <property type="entry name" value="Methyl-accepting chemotaxis protein"/>
    <property type="match status" value="1"/>
</dbReference>
<dbReference type="InterPro" id="IPR000014">
    <property type="entry name" value="PAS"/>
</dbReference>
<dbReference type="InterPro" id="IPR013655">
    <property type="entry name" value="PAS_fold_3"/>
</dbReference>
<dbReference type="InterPro" id="IPR035965">
    <property type="entry name" value="PAS-like_dom_sf"/>
</dbReference>
<feature type="domain" description="Methyl-accepting transducer" evidence="4">
    <location>
        <begin position="114"/>
        <end position="300"/>
    </location>
</feature>
<keyword evidence="3" id="KW-0175">Coiled coil</keyword>
<proteinExistence type="predicted"/>
<evidence type="ECO:0000259" key="6">
    <source>
        <dbReference type="PROSITE" id="PS50113"/>
    </source>
</evidence>
<dbReference type="EMBL" id="JBHTJF010000001">
    <property type="protein sequence ID" value="MFD0942211.1"/>
    <property type="molecule type" value="Genomic_DNA"/>
</dbReference>
<dbReference type="Pfam" id="PF08447">
    <property type="entry name" value="PAS_3"/>
    <property type="match status" value="1"/>
</dbReference>
<evidence type="ECO:0000313" key="8">
    <source>
        <dbReference type="Proteomes" id="UP001596976"/>
    </source>
</evidence>
<dbReference type="PROSITE" id="PS50111">
    <property type="entry name" value="CHEMOTAXIS_TRANSDUC_2"/>
    <property type="match status" value="1"/>
</dbReference>
<accession>A0ABW3GSL9</accession>
<dbReference type="Gene3D" id="3.30.450.20">
    <property type="entry name" value="PAS domain"/>
    <property type="match status" value="1"/>
</dbReference>
<dbReference type="Pfam" id="PF00015">
    <property type="entry name" value="MCPsignal"/>
    <property type="match status" value="1"/>
</dbReference>
<protein>
    <submittedName>
        <fullName evidence="7">PAS domain-containing methyl-accepting chemotaxis protein</fullName>
    </submittedName>
</protein>
<evidence type="ECO:0000256" key="3">
    <source>
        <dbReference type="SAM" id="Coils"/>
    </source>
</evidence>
<dbReference type="SUPFAM" id="SSF55785">
    <property type="entry name" value="PYP-like sensor domain (PAS domain)"/>
    <property type="match status" value="1"/>
</dbReference>
<dbReference type="PROSITE" id="PS50113">
    <property type="entry name" value="PAC"/>
    <property type="match status" value="1"/>
</dbReference>
<evidence type="ECO:0000256" key="2">
    <source>
        <dbReference type="PROSITE-ProRule" id="PRU00284"/>
    </source>
</evidence>
<dbReference type="SMART" id="SM00086">
    <property type="entry name" value="PAC"/>
    <property type="match status" value="1"/>
</dbReference>
<dbReference type="NCBIfam" id="TIGR00229">
    <property type="entry name" value="sensory_box"/>
    <property type="match status" value="1"/>
</dbReference>
<dbReference type="PROSITE" id="PS50112">
    <property type="entry name" value="PAS"/>
    <property type="match status" value="1"/>
</dbReference>
<dbReference type="PANTHER" id="PTHR32089">
    <property type="entry name" value="METHYL-ACCEPTING CHEMOTAXIS PROTEIN MCPB"/>
    <property type="match status" value="1"/>
</dbReference>
<name>A0ABW3GSL9_9BACL</name>
<evidence type="ECO:0000259" key="4">
    <source>
        <dbReference type="PROSITE" id="PS50111"/>
    </source>
</evidence>
<comment type="caution">
    <text evidence="7">The sequence shown here is derived from an EMBL/GenBank/DDBJ whole genome shotgun (WGS) entry which is preliminary data.</text>
</comment>
<evidence type="ECO:0000259" key="5">
    <source>
        <dbReference type="PROSITE" id="PS50112"/>
    </source>
</evidence>
<dbReference type="InterPro" id="IPR001610">
    <property type="entry name" value="PAC"/>
</dbReference>
<dbReference type="InterPro" id="IPR004089">
    <property type="entry name" value="MCPsignal_dom"/>
</dbReference>
<feature type="domain" description="PAC" evidence="6">
    <location>
        <begin position="79"/>
        <end position="133"/>
    </location>
</feature>
<sequence>MNVLQLEANEMLLNTMDRNLALIIFNEDHEVVYASEKFANAVGYSQEQILHKNHQEFCFPEFVKSREYVSFWNNLLRGTAFVDKIERRHANGDSIWLEATYMPVFDDRRRVKYVMKVAFDITERTNNVKEVTENLRNMSENLNESSEQGIQGSDYLQKSIHEVSTISASNESTITTLVSRTEDIQKVVQTIREIAAQTNLLALNAAIEAARAGEHGRGFSVVAGEVRKLSENVEKSIIEVRKSVDAITKEVEEMSSGVLNIHSTVVENENQIKKTQQDFENILQEAKQLKEQASCLMTLI</sequence>
<dbReference type="InterPro" id="IPR000700">
    <property type="entry name" value="PAS-assoc_C"/>
</dbReference>
<gene>
    <name evidence="7" type="ORF">ACFQ0V_00195</name>
</gene>
<dbReference type="Proteomes" id="UP001596976">
    <property type="component" value="Unassembled WGS sequence"/>
</dbReference>
<evidence type="ECO:0000256" key="1">
    <source>
        <dbReference type="ARBA" id="ARBA00023224"/>
    </source>
</evidence>
<feature type="coiled-coil region" evidence="3">
    <location>
        <begin position="121"/>
        <end position="148"/>
    </location>
</feature>
<dbReference type="SMART" id="SM00283">
    <property type="entry name" value="MA"/>
    <property type="match status" value="1"/>
</dbReference>
<feature type="coiled-coil region" evidence="3">
    <location>
        <begin position="265"/>
        <end position="292"/>
    </location>
</feature>
<dbReference type="PANTHER" id="PTHR32089:SF112">
    <property type="entry name" value="LYSOZYME-LIKE PROTEIN-RELATED"/>
    <property type="match status" value="1"/>
</dbReference>
<keyword evidence="8" id="KW-1185">Reference proteome</keyword>
<reference evidence="8" key="1">
    <citation type="journal article" date="2019" name="Int. J. Syst. Evol. Microbiol.">
        <title>The Global Catalogue of Microorganisms (GCM) 10K type strain sequencing project: providing services to taxonomists for standard genome sequencing and annotation.</title>
        <authorList>
            <consortium name="The Broad Institute Genomics Platform"/>
            <consortium name="The Broad Institute Genome Sequencing Center for Infectious Disease"/>
            <person name="Wu L."/>
            <person name="Ma J."/>
        </authorList>
    </citation>
    <scope>NUCLEOTIDE SEQUENCE [LARGE SCALE GENOMIC DNA]</scope>
    <source>
        <strain evidence="8">CCUG 63563</strain>
    </source>
</reference>
<dbReference type="RefSeq" id="WP_381008546.1">
    <property type="nucleotide sequence ID" value="NZ_JBHTJF010000001.1"/>
</dbReference>